<dbReference type="Pfam" id="PF06985">
    <property type="entry name" value="HET"/>
    <property type="match status" value="1"/>
</dbReference>
<feature type="compositionally biased region" description="Basic and acidic residues" evidence="1">
    <location>
        <begin position="959"/>
        <end position="974"/>
    </location>
</feature>
<dbReference type="InterPro" id="IPR010730">
    <property type="entry name" value="HET"/>
</dbReference>
<sequence length="1067" mass="121748">MSHKLLSKGKISAGLALKPIEINGTIYMPTTTVQESREHRSKVTTYDALELRKYKYTPLESMQRRIRLLRLEGGGTENPEIVCELFEVEFTPDGVVKPLDKDERSIQDAKTRDVKNGVMGSQDTTSQRTKGQSVKQLKYEALSWCWGTEGKEYGIRVKKGKDRAYRLAVPRGLALALKYLRWKGRERILWIDALCINQEDHEERNLQVQMMSIIYNSASQVCVWLGEDTDDSATAIHFIRDIMKLENFDSISENKDNASKWQSLLLLMQRPWFSRRWVVQEIALARQATIYCGKDKIAWEHFAVAVELFVEVETATHRLSEVMQKTEAFGHVPQWFEHVSELGASVLVQATGKVFRRDGVRKSENTNSGYKRNWPIDRSAKQKSNQSSPTPASPADMSGGTTQGNRSILRPLPPRPLLSLEYLVSSLSVFQATQPRDAVYSLLAIARDTSPFAEIMPKVESDYSSKDALVSSLAGFLERKPFKVDYSRPYTDVCRDFIGFCIERAKTTDPARALDILCRPWAPDPEIFGAPGVVHKKAIPYKYQKPRVELWVPIQRRSPGEIMRRPDPTAKEKRRQELREYMDNSRAGEKSYDTWKLKLDPYLPKVLPPPSEKQDHPKSLPKHQKNRYRSTRWATDSEDDDSESSTDDESEQDRSQPDLELPSWVSSISGASFALFHHPGMHSMMRMGRKNADPLVGLPIDGHRNYSAAQNAKANFEQFNFRRRILGGSVRHHSMYVQGFILDVVDVVAEPARLGSIPETWPKLAGWNDATDTEPSDPPAEFWRTIVADRGKDNRNPPYYYATACKESVKKGGLRGGSVDTGALINSERNSIVAEFCRRVQAVIWNRCLIKTRKNTLGLVGQDVRPGDLVCIIFGCTVPLILRRGPRKTVEEVKEERYVDSLEAFKSCFLRLEQRCYAISSRRRRYEKVKDEKGSPWETEIQEECKAVNEQIAHWKRLEEDAAEKKKKEDEDKKARRRNGQVRVELRRGKTKKLLAMSSQSQKDSGAQNTAGPKKGETPVEEIKITEDNQEFYQLLGGAYIHGMMDGEAMRCLNTDPEITKKLFEIR</sequence>
<evidence type="ECO:0000256" key="1">
    <source>
        <dbReference type="SAM" id="MobiDB-lite"/>
    </source>
</evidence>
<name>A0AA40B287_9PEZI</name>
<evidence type="ECO:0000313" key="4">
    <source>
        <dbReference type="Proteomes" id="UP001172102"/>
    </source>
</evidence>
<dbReference type="PANTHER" id="PTHR24148:SF64">
    <property type="entry name" value="HETEROKARYON INCOMPATIBILITY DOMAIN-CONTAINING PROTEIN"/>
    <property type="match status" value="1"/>
</dbReference>
<dbReference type="InterPro" id="IPR052895">
    <property type="entry name" value="HetReg/Transcr_Mod"/>
</dbReference>
<dbReference type="PANTHER" id="PTHR24148">
    <property type="entry name" value="ANKYRIN REPEAT DOMAIN-CONTAINING PROTEIN 39 HOMOLOG-RELATED"/>
    <property type="match status" value="1"/>
</dbReference>
<gene>
    <name evidence="3" type="ORF">B0H67DRAFT_532696</name>
</gene>
<feature type="domain" description="Heterokaryon incompatibility" evidence="2">
    <location>
        <begin position="139"/>
        <end position="281"/>
    </location>
</feature>
<accession>A0AA40B287</accession>
<feature type="compositionally biased region" description="Acidic residues" evidence="1">
    <location>
        <begin position="636"/>
        <end position="651"/>
    </location>
</feature>
<reference evidence="3" key="1">
    <citation type="submission" date="2023-06" db="EMBL/GenBank/DDBJ databases">
        <title>Genome-scale phylogeny and comparative genomics of the fungal order Sordariales.</title>
        <authorList>
            <consortium name="Lawrence Berkeley National Laboratory"/>
            <person name="Hensen N."/>
            <person name="Bonometti L."/>
            <person name="Westerberg I."/>
            <person name="Brannstrom I.O."/>
            <person name="Guillou S."/>
            <person name="Cros-Aarteil S."/>
            <person name="Calhoun S."/>
            <person name="Haridas S."/>
            <person name="Kuo A."/>
            <person name="Mondo S."/>
            <person name="Pangilinan J."/>
            <person name="Riley R."/>
            <person name="Labutti K."/>
            <person name="Andreopoulos B."/>
            <person name="Lipzen A."/>
            <person name="Chen C."/>
            <person name="Yanf M."/>
            <person name="Daum C."/>
            <person name="Ng V."/>
            <person name="Clum A."/>
            <person name="Steindorff A."/>
            <person name="Ohm R."/>
            <person name="Martin F."/>
            <person name="Silar P."/>
            <person name="Natvig D."/>
            <person name="Lalanne C."/>
            <person name="Gautier V."/>
            <person name="Ament-Velasquez S.L."/>
            <person name="Kruys A."/>
            <person name="Hutchinson M.I."/>
            <person name="Powell A.J."/>
            <person name="Barry K."/>
            <person name="Miller A.N."/>
            <person name="Grigoriev I.V."/>
            <person name="Debuchy R."/>
            <person name="Gladieux P."/>
            <person name="Thoren M.H."/>
            <person name="Johannesson H."/>
        </authorList>
    </citation>
    <scope>NUCLEOTIDE SEQUENCE</scope>
    <source>
        <strain evidence="3">SMH4607-1</strain>
    </source>
</reference>
<protein>
    <submittedName>
        <fullName evidence="3">Heterokaryon incompatibility protein-domain-containing protein</fullName>
    </submittedName>
</protein>
<dbReference type="EMBL" id="JAUKUA010000002">
    <property type="protein sequence ID" value="KAK0726167.1"/>
    <property type="molecule type" value="Genomic_DNA"/>
</dbReference>
<organism evidence="3 4">
    <name type="scientific">Lasiosphaeris hirsuta</name>
    <dbReference type="NCBI Taxonomy" id="260670"/>
    <lineage>
        <taxon>Eukaryota</taxon>
        <taxon>Fungi</taxon>
        <taxon>Dikarya</taxon>
        <taxon>Ascomycota</taxon>
        <taxon>Pezizomycotina</taxon>
        <taxon>Sordariomycetes</taxon>
        <taxon>Sordariomycetidae</taxon>
        <taxon>Sordariales</taxon>
        <taxon>Lasiosphaeriaceae</taxon>
        <taxon>Lasiosphaeris</taxon>
    </lineage>
</organism>
<comment type="caution">
    <text evidence="3">The sequence shown here is derived from an EMBL/GenBank/DDBJ whole genome shotgun (WGS) entry which is preliminary data.</text>
</comment>
<feature type="compositionally biased region" description="Polar residues" evidence="1">
    <location>
        <begin position="997"/>
        <end position="1011"/>
    </location>
</feature>
<dbReference type="Proteomes" id="UP001172102">
    <property type="component" value="Unassembled WGS sequence"/>
</dbReference>
<evidence type="ECO:0000259" key="2">
    <source>
        <dbReference type="Pfam" id="PF06985"/>
    </source>
</evidence>
<keyword evidence="4" id="KW-1185">Reference proteome</keyword>
<feature type="region of interest" description="Disordered" evidence="1">
    <location>
        <begin position="959"/>
        <end position="1022"/>
    </location>
</feature>
<dbReference type="AlphaFoldDB" id="A0AA40B287"/>
<feature type="region of interest" description="Disordered" evidence="1">
    <location>
        <begin position="359"/>
        <end position="410"/>
    </location>
</feature>
<feature type="region of interest" description="Disordered" evidence="1">
    <location>
        <begin position="560"/>
        <end position="585"/>
    </location>
</feature>
<proteinExistence type="predicted"/>
<feature type="region of interest" description="Disordered" evidence="1">
    <location>
        <begin position="605"/>
        <end position="661"/>
    </location>
</feature>
<evidence type="ECO:0000313" key="3">
    <source>
        <dbReference type="EMBL" id="KAK0726167.1"/>
    </source>
</evidence>
<feature type="compositionally biased region" description="Basic residues" evidence="1">
    <location>
        <begin position="619"/>
        <end position="630"/>
    </location>
</feature>